<feature type="compositionally biased region" description="Low complexity" evidence="10">
    <location>
        <begin position="29"/>
        <end position="38"/>
    </location>
</feature>
<dbReference type="HOGENOM" id="CLU_1399487_0_0_1"/>
<dbReference type="AlphaFoldDB" id="T1GR30"/>
<sequence length="195" mass="21502">QNRGWGIEIDPDFHKKQKDIWDQVSKRSSLSALSLASSIHRPITKEEKDNENNKKSIPTKSLKATRVPGQWHSVDNKDEAYILPQRFTTIRHHLERTTGPAITKRESESQRGSPKKTATSRHGSPQKGSPQKGSPKKTIKVRSQSVGPGAENESPKRQIRSASTAPPQPKGGKKTPVSTPTSAVAVAVTERKPRP</sequence>
<evidence type="ECO:0000313" key="11">
    <source>
        <dbReference type="EnsemblMetazoa" id="MESCA006102-PA"/>
    </source>
</evidence>
<evidence type="ECO:0000256" key="2">
    <source>
        <dbReference type="ARBA" id="ARBA00004123"/>
    </source>
</evidence>
<dbReference type="GO" id="GO:0005874">
    <property type="term" value="C:microtubule"/>
    <property type="evidence" value="ECO:0007669"/>
    <property type="project" value="UniProtKB-KW"/>
</dbReference>
<evidence type="ECO:0000256" key="7">
    <source>
        <dbReference type="ARBA" id="ARBA00023212"/>
    </source>
</evidence>
<keyword evidence="7" id="KW-0206">Cytoskeleton</keyword>
<keyword evidence="8" id="KW-0539">Nucleus</keyword>
<protein>
    <recommendedName>
        <fullName evidence="4">Nuclear protein MDM1</fullName>
    </recommendedName>
</protein>
<keyword evidence="12" id="KW-1185">Reference proteome</keyword>
<comment type="function">
    <text evidence="9">Microtubule-binding protein that negatively regulates centriole duplication. Binds to and stabilizes microtubules.</text>
</comment>
<feature type="region of interest" description="Disordered" evidence="10">
    <location>
        <begin position="29"/>
        <end position="69"/>
    </location>
</feature>
<dbReference type="PANTHER" id="PTHR32078:SF1">
    <property type="entry name" value="NUCLEAR PROTEIN MDM1"/>
    <property type="match status" value="1"/>
</dbReference>
<dbReference type="GO" id="GO:0005814">
    <property type="term" value="C:centriole"/>
    <property type="evidence" value="ECO:0007669"/>
    <property type="project" value="UniProtKB-SubCell"/>
</dbReference>
<feature type="region of interest" description="Disordered" evidence="10">
    <location>
        <begin position="87"/>
        <end position="195"/>
    </location>
</feature>
<organism evidence="11 12">
    <name type="scientific">Megaselia scalaris</name>
    <name type="common">Humpbacked fly</name>
    <name type="synonym">Phora scalaris</name>
    <dbReference type="NCBI Taxonomy" id="36166"/>
    <lineage>
        <taxon>Eukaryota</taxon>
        <taxon>Metazoa</taxon>
        <taxon>Ecdysozoa</taxon>
        <taxon>Arthropoda</taxon>
        <taxon>Hexapoda</taxon>
        <taxon>Insecta</taxon>
        <taxon>Pterygota</taxon>
        <taxon>Neoptera</taxon>
        <taxon>Endopterygota</taxon>
        <taxon>Diptera</taxon>
        <taxon>Brachycera</taxon>
        <taxon>Muscomorpha</taxon>
        <taxon>Platypezoidea</taxon>
        <taxon>Phoridae</taxon>
        <taxon>Megaseliini</taxon>
        <taxon>Megaselia</taxon>
    </lineage>
</organism>
<evidence type="ECO:0000313" key="12">
    <source>
        <dbReference type="Proteomes" id="UP000015102"/>
    </source>
</evidence>
<evidence type="ECO:0000256" key="6">
    <source>
        <dbReference type="ARBA" id="ARBA00022701"/>
    </source>
</evidence>
<evidence type="ECO:0000256" key="5">
    <source>
        <dbReference type="ARBA" id="ARBA00022490"/>
    </source>
</evidence>
<evidence type="ECO:0000256" key="9">
    <source>
        <dbReference type="ARBA" id="ARBA00045771"/>
    </source>
</evidence>
<dbReference type="PANTHER" id="PTHR32078">
    <property type="entry name" value="NUCLEAR PROTEIN MDM1"/>
    <property type="match status" value="1"/>
</dbReference>
<evidence type="ECO:0000256" key="10">
    <source>
        <dbReference type="SAM" id="MobiDB-lite"/>
    </source>
</evidence>
<accession>T1GR30</accession>
<proteinExistence type="inferred from homology"/>
<keyword evidence="5" id="KW-0963">Cytoplasm</keyword>
<dbReference type="GO" id="GO:0008017">
    <property type="term" value="F:microtubule binding"/>
    <property type="evidence" value="ECO:0007669"/>
    <property type="project" value="InterPro"/>
</dbReference>
<comment type="similarity">
    <text evidence="3">Belongs to the MDM1 family.</text>
</comment>
<comment type="subcellular location">
    <subcellularLocation>
        <location evidence="1">Cytoplasm</location>
        <location evidence="1">Cytoskeleton</location>
        <location evidence="1">Microtubule organizing center</location>
        <location evidence="1">Centrosome</location>
        <location evidence="1">Centriole</location>
    </subcellularLocation>
    <subcellularLocation>
        <location evidence="2">Nucleus</location>
    </subcellularLocation>
</comment>
<feature type="compositionally biased region" description="Basic and acidic residues" evidence="10">
    <location>
        <begin position="43"/>
        <end position="54"/>
    </location>
</feature>
<dbReference type="Proteomes" id="UP000015102">
    <property type="component" value="Unassembled WGS sequence"/>
</dbReference>
<keyword evidence="6" id="KW-0493">Microtubule</keyword>
<dbReference type="EMBL" id="CAQQ02092826">
    <property type="status" value="NOT_ANNOTATED_CDS"/>
    <property type="molecule type" value="Genomic_DNA"/>
</dbReference>
<dbReference type="EnsemblMetazoa" id="MESCA006102-RA">
    <property type="protein sequence ID" value="MESCA006102-PA"/>
    <property type="gene ID" value="MESCA006102"/>
</dbReference>
<dbReference type="InterPro" id="IPR029136">
    <property type="entry name" value="MDM1"/>
</dbReference>
<evidence type="ECO:0000256" key="3">
    <source>
        <dbReference type="ARBA" id="ARBA00010494"/>
    </source>
</evidence>
<name>T1GR30_MEGSC</name>
<dbReference type="GO" id="GO:0046600">
    <property type="term" value="P:negative regulation of centriole replication"/>
    <property type="evidence" value="ECO:0007669"/>
    <property type="project" value="InterPro"/>
</dbReference>
<feature type="compositionally biased region" description="Low complexity" evidence="10">
    <location>
        <begin position="175"/>
        <end position="188"/>
    </location>
</feature>
<evidence type="ECO:0000256" key="4">
    <source>
        <dbReference type="ARBA" id="ARBA00013508"/>
    </source>
</evidence>
<dbReference type="GO" id="GO:0005634">
    <property type="term" value="C:nucleus"/>
    <property type="evidence" value="ECO:0007669"/>
    <property type="project" value="UniProtKB-SubCell"/>
</dbReference>
<dbReference type="EMBL" id="CAQQ02092825">
    <property type="status" value="NOT_ANNOTATED_CDS"/>
    <property type="molecule type" value="Genomic_DNA"/>
</dbReference>
<feature type="compositionally biased region" description="Polar residues" evidence="10">
    <location>
        <begin position="110"/>
        <end position="132"/>
    </location>
</feature>
<dbReference type="EMBL" id="CAQQ02092824">
    <property type="status" value="NOT_ANNOTATED_CDS"/>
    <property type="molecule type" value="Genomic_DNA"/>
</dbReference>
<reference evidence="11" key="2">
    <citation type="submission" date="2015-06" db="UniProtKB">
        <authorList>
            <consortium name="EnsemblMetazoa"/>
        </authorList>
    </citation>
    <scope>IDENTIFICATION</scope>
</reference>
<reference evidence="12" key="1">
    <citation type="submission" date="2013-02" db="EMBL/GenBank/DDBJ databases">
        <authorList>
            <person name="Hughes D."/>
        </authorList>
    </citation>
    <scope>NUCLEOTIDE SEQUENCE</scope>
    <source>
        <strain>Durham</strain>
        <strain evidence="12">NC isolate 2 -- Noor lab</strain>
    </source>
</reference>
<evidence type="ECO:0000256" key="1">
    <source>
        <dbReference type="ARBA" id="ARBA00004114"/>
    </source>
</evidence>
<evidence type="ECO:0000256" key="8">
    <source>
        <dbReference type="ARBA" id="ARBA00023242"/>
    </source>
</evidence>